<sequence length="434" mass="48485">MDRLFNNHWFLRFTSLVIAFMLFLMVNMDEVGNQPGMFPVASSEQLTIEDVEVNAYYDEEDYAILEMEDVVDVQVSGTRSSLQLFQVTNPNYEVYVDLEGLGPGVHNVNVEHSDFPSGLNVEVVPDTIQVTLEERETAMLPVEVEIMNEEEIEEGYTIGDPEVSPEEVEVHGATSQLQDIGSLQAFIDVREADETITENVDVSVYGPYGEEMDFDVNPETVEIVVPITPPSTEVPLEVVTEGNLDDNLELVDISPETENVTIYGPLDVINDIDAVEAGPLDLVEITENETIELEVIPPEGVEYILPESINVEVSVENGEPVENDESASEMIEVPVDFDNVPEDVEVTQEEETLEVTISGEEEELEAVSEEEIRPYLDYEDVEDDVENEEETDEDIEGETGTDELPVHVEGPNDVMYETDVESMEVEITDNGEDE</sequence>
<evidence type="ECO:0000313" key="2">
    <source>
        <dbReference type="EMBL" id="MBB6451372.1"/>
    </source>
</evidence>
<dbReference type="PANTHER" id="PTHR37804:SF1">
    <property type="entry name" value="CDAA REGULATORY PROTEIN CDAR"/>
    <property type="match status" value="1"/>
</dbReference>
<dbReference type="Gene3D" id="2.170.120.40">
    <property type="entry name" value="YbbR-like domain"/>
    <property type="match status" value="2"/>
</dbReference>
<dbReference type="RefSeq" id="WP_184405457.1">
    <property type="nucleotide sequence ID" value="NZ_JACHHJ010000006.1"/>
</dbReference>
<name>A0A841Q0V8_9BACL</name>
<dbReference type="Gene3D" id="2.170.120.30">
    <property type="match status" value="2"/>
</dbReference>
<dbReference type="EMBL" id="JACHHJ010000006">
    <property type="protein sequence ID" value="MBB6451372.1"/>
    <property type="molecule type" value="Genomic_DNA"/>
</dbReference>
<comment type="caution">
    <text evidence="2">The sequence shown here is derived from an EMBL/GenBank/DDBJ whole genome shotgun (WGS) entry which is preliminary data.</text>
</comment>
<dbReference type="Pfam" id="PF07949">
    <property type="entry name" value="YbbR"/>
    <property type="match status" value="3"/>
</dbReference>
<gene>
    <name evidence="2" type="ORF">HNR44_003379</name>
</gene>
<dbReference type="PANTHER" id="PTHR37804">
    <property type="entry name" value="CDAA REGULATORY PROTEIN CDAR"/>
    <property type="match status" value="1"/>
</dbReference>
<evidence type="ECO:0000313" key="3">
    <source>
        <dbReference type="Proteomes" id="UP000568839"/>
    </source>
</evidence>
<dbReference type="InterPro" id="IPR053154">
    <property type="entry name" value="c-di-AMP_regulator"/>
</dbReference>
<keyword evidence="3" id="KW-1185">Reference proteome</keyword>
<organism evidence="2 3">
    <name type="scientific">Geomicrobium halophilum</name>
    <dbReference type="NCBI Taxonomy" id="549000"/>
    <lineage>
        <taxon>Bacteria</taxon>
        <taxon>Bacillati</taxon>
        <taxon>Bacillota</taxon>
        <taxon>Bacilli</taxon>
        <taxon>Bacillales</taxon>
        <taxon>Geomicrobium</taxon>
    </lineage>
</organism>
<dbReference type="Proteomes" id="UP000568839">
    <property type="component" value="Unassembled WGS sequence"/>
</dbReference>
<feature type="region of interest" description="Disordered" evidence="1">
    <location>
        <begin position="368"/>
        <end position="409"/>
    </location>
</feature>
<protein>
    <submittedName>
        <fullName evidence="2">YbbR domain-containing protein</fullName>
    </submittedName>
</protein>
<proteinExistence type="predicted"/>
<dbReference type="InterPro" id="IPR012505">
    <property type="entry name" value="YbbR"/>
</dbReference>
<dbReference type="AlphaFoldDB" id="A0A841Q0V8"/>
<evidence type="ECO:0000256" key="1">
    <source>
        <dbReference type="SAM" id="MobiDB-lite"/>
    </source>
</evidence>
<accession>A0A841Q0V8</accession>
<feature type="compositionally biased region" description="Acidic residues" evidence="1">
    <location>
        <begin position="377"/>
        <end position="401"/>
    </location>
</feature>
<reference evidence="2 3" key="1">
    <citation type="submission" date="2020-08" db="EMBL/GenBank/DDBJ databases">
        <title>Genomic Encyclopedia of Type Strains, Phase IV (KMG-IV): sequencing the most valuable type-strain genomes for metagenomic binning, comparative biology and taxonomic classification.</title>
        <authorList>
            <person name="Goeker M."/>
        </authorList>
    </citation>
    <scope>NUCLEOTIDE SEQUENCE [LARGE SCALE GENOMIC DNA]</scope>
    <source>
        <strain evidence="2 3">DSM 21769</strain>
    </source>
</reference>